<organism evidence="6 7">
    <name type="scientific">Candidatus Aeolococcus gillhamiae</name>
    <dbReference type="NCBI Taxonomy" id="3127015"/>
    <lineage>
        <taxon>Bacteria</taxon>
        <taxon>Bacillati</taxon>
        <taxon>Candidatus Dormiibacterota</taxon>
        <taxon>Candidatus Dormibacteria</taxon>
        <taxon>Candidatus Aeolococcales</taxon>
        <taxon>Candidatus Aeolococcaceae</taxon>
        <taxon>Candidatus Aeolococcus</taxon>
    </lineage>
</organism>
<evidence type="ECO:0000313" key="6">
    <source>
        <dbReference type="EMBL" id="PZR79314.1"/>
    </source>
</evidence>
<accession>A0A2W6A716</accession>
<dbReference type="PANTHER" id="PTHR42908:SF8">
    <property type="entry name" value="TR-TYPE G DOMAIN-CONTAINING PROTEIN"/>
    <property type="match status" value="1"/>
</dbReference>
<dbReference type="InterPro" id="IPR027417">
    <property type="entry name" value="P-loop_NTPase"/>
</dbReference>
<dbReference type="Pfam" id="PF00679">
    <property type="entry name" value="EFG_C"/>
    <property type="match status" value="1"/>
</dbReference>
<evidence type="ECO:0000313" key="7">
    <source>
        <dbReference type="Proteomes" id="UP000248724"/>
    </source>
</evidence>
<dbReference type="Gene3D" id="3.30.70.240">
    <property type="match status" value="1"/>
</dbReference>
<dbReference type="GO" id="GO:0005525">
    <property type="term" value="F:GTP binding"/>
    <property type="evidence" value="ECO:0007669"/>
    <property type="project" value="UniProtKB-KW"/>
</dbReference>
<dbReference type="InterPro" id="IPR042116">
    <property type="entry name" value="TypA/BipA_C"/>
</dbReference>
<dbReference type="InterPro" id="IPR035647">
    <property type="entry name" value="EFG_III/V"/>
</dbReference>
<comment type="caution">
    <text evidence="6">The sequence shown here is derived from an EMBL/GenBank/DDBJ whole genome shotgun (WGS) entry which is preliminary data.</text>
</comment>
<dbReference type="PROSITE" id="PS51722">
    <property type="entry name" value="G_TR_2"/>
    <property type="match status" value="1"/>
</dbReference>
<sequence length="612" mass="66312">MPRRADLRNVAIVAHVDHGKTTLVDALLKQARVFAAHEQVGELIMDSSDLEREKGITILAKTTSIRYRGVKLNIIDTPGHADFGGEVERVLGMADGCLLLVDAAEGPMPQTRVVLRQALALGLRPIIVVNKIDRANARPAETVEATHDLLLELATDAAQLDAPVVYTNGREGTATLDLSRDGSTLEPLLDTILEHVPPPPADPDAPFQMLVSNLDHDNYSGRLALGRINKGVLKVGAAVVCCTEAGIGPRQRIGTVMTVEALQRIPVEEVAAGEIVYITGLADVAIGDTVADADNPVPLPRPEVGEPTLRMQFSVSQSPLAGREATLSSTSRQLRARLERELLTNVALRVADGPTADIFEVSGRGELHLAILIETMRREGYEFEVSRPAVITREIDGHRHEPVEECTIDCDADAVGAIAETLGSRGGQLQSMRTDAAGRARLVHHAPTRALIGLRSQILTLTRGTGVMSTRLLGWERWRSLPPTTRNGVLTASQPGTAVAYGLLGLQERGQPFIGPGTTVYEGMIVGLNRRPGDMHLNVTKQKQKTNIRSSTEDATVRLVPPRSMSLEESLDFIEDDELVEVTPKGIRLRKRVLNADQRNKIRKRDAAEVAS</sequence>
<evidence type="ECO:0000313" key="5">
    <source>
        <dbReference type="EMBL" id="MBJ7593256.1"/>
    </source>
</evidence>
<dbReference type="InterPro" id="IPR035651">
    <property type="entry name" value="BipA_V"/>
</dbReference>
<dbReference type="GO" id="GO:0005829">
    <property type="term" value="C:cytosol"/>
    <property type="evidence" value="ECO:0007669"/>
    <property type="project" value="TreeGrafter"/>
</dbReference>
<dbReference type="InterPro" id="IPR048876">
    <property type="entry name" value="BipA_C"/>
</dbReference>
<evidence type="ECO:0000259" key="4">
    <source>
        <dbReference type="PROSITE" id="PS51722"/>
    </source>
</evidence>
<dbReference type="Gene3D" id="2.40.50.250">
    <property type="entry name" value="bipa protein"/>
    <property type="match status" value="1"/>
</dbReference>
<dbReference type="Gene3D" id="3.30.70.870">
    <property type="entry name" value="Elongation Factor G (Translational Gtpase), domain 3"/>
    <property type="match status" value="1"/>
</dbReference>
<evidence type="ECO:0000256" key="1">
    <source>
        <dbReference type="ARBA" id="ARBA00022741"/>
    </source>
</evidence>
<dbReference type="Gene3D" id="3.40.50.300">
    <property type="entry name" value="P-loop containing nucleotide triphosphate hydrolases"/>
    <property type="match status" value="1"/>
</dbReference>
<dbReference type="GO" id="GO:1990904">
    <property type="term" value="C:ribonucleoprotein complex"/>
    <property type="evidence" value="ECO:0007669"/>
    <property type="project" value="TreeGrafter"/>
</dbReference>
<dbReference type="SUPFAM" id="SSF54980">
    <property type="entry name" value="EF-G C-terminal domain-like"/>
    <property type="match status" value="2"/>
</dbReference>
<accession>A0A934N239</accession>
<dbReference type="EMBL" id="QHBU01000212">
    <property type="protein sequence ID" value="PZR79314.1"/>
    <property type="molecule type" value="Genomic_DNA"/>
</dbReference>
<feature type="domain" description="Tr-type G" evidence="4">
    <location>
        <begin position="5"/>
        <end position="200"/>
    </location>
</feature>
<dbReference type="InterPro" id="IPR000795">
    <property type="entry name" value="T_Tr_GTP-bd_dom"/>
</dbReference>
<dbReference type="FunFam" id="3.30.70.870:FF:000003">
    <property type="entry name" value="GTP-binding protein TypA"/>
    <property type="match status" value="1"/>
</dbReference>
<evidence type="ECO:0000256" key="2">
    <source>
        <dbReference type="ARBA" id="ARBA00023134"/>
    </source>
</evidence>
<dbReference type="GO" id="GO:0003924">
    <property type="term" value="F:GTPase activity"/>
    <property type="evidence" value="ECO:0007669"/>
    <property type="project" value="InterPro"/>
</dbReference>
<dbReference type="EMBL" id="JAEKNS010000002">
    <property type="protein sequence ID" value="MBJ7593256.1"/>
    <property type="molecule type" value="Genomic_DNA"/>
</dbReference>
<evidence type="ECO:0000256" key="3">
    <source>
        <dbReference type="ARBA" id="ARBA00035722"/>
    </source>
</evidence>
<dbReference type="Proteomes" id="UP000606991">
    <property type="component" value="Unassembled WGS sequence"/>
</dbReference>
<dbReference type="InterPro" id="IPR031157">
    <property type="entry name" value="G_TR_CS"/>
</dbReference>
<dbReference type="InterPro" id="IPR047041">
    <property type="entry name" value="BipA_GTP-bd_dom"/>
</dbReference>
<reference evidence="6 7" key="1">
    <citation type="journal article" date="2017" name="Nature">
        <title>Atmospheric trace gases support primary production in Antarctic desert surface soil.</title>
        <authorList>
            <person name="Ji M."/>
            <person name="Greening C."/>
            <person name="Vanwonterghem I."/>
            <person name="Carere C.R."/>
            <person name="Bay S.K."/>
            <person name="Steen J.A."/>
            <person name="Montgomery K."/>
            <person name="Lines T."/>
            <person name="Beardall J."/>
            <person name="van Dorst J."/>
            <person name="Snape I."/>
            <person name="Stott M.B."/>
            <person name="Hugenholtz P."/>
            <person name="Ferrari B.C."/>
        </authorList>
    </citation>
    <scope>NUCLEOTIDE SEQUENCE [LARGE SCALE GENOMIC DNA]</scope>
    <source>
        <strain evidence="6">RRmetagenome_bin12</strain>
    </source>
</reference>
<dbReference type="CDD" id="cd03691">
    <property type="entry name" value="BipA_TypA_II"/>
    <property type="match status" value="1"/>
</dbReference>
<reference evidence="5 8" key="3">
    <citation type="submission" date="2020-10" db="EMBL/GenBank/DDBJ databases">
        <title>Ca. Dormibacterota MAGs.</title>
        <authorList>
            <person name="Montgomery K."/>
        </authorList>
    </citation>
    <scope>NUCLEOTIDE SEQUENCE [LARGE SCALE GENOMIC DNA]</scope>
    <source>
        <strain evidence="5">SC8812_S17_18</strain>
    </source>
</reference>
<keyword evidence="1" id="KW-0547">Nucleotide-binding</keyword>
<dbReference type="CDD" id="cd01891">
    <property type="entry name" value="TypA_BipA"/>
    <property type="match status" value="1"/>
</dbReference>
<dbReference type="PANTHER" id="PTHR42908">
    <property type="entry name" value="TRANSLATION ELONGATION FACTOR-RELATED"/>
    <property type="match status" value="1"/>
</dbReference>
<protein>
    <recommendedName>
        <fullName evidence="3">50S ribosomal subunit assembly factor BipA</fullName>
    </recommendedName>
</protein>
<dbReference type="InterPro" id="IPR000640">
    <property type="entry name" value="EFG_V-like"/>
</dbReference>
<keyword evidence="2" id="KW-0342">GTP-binding</keyword>
<dbReference type="NCBIfam" id="TIGR00231">
    <property type="entry name" value="small_GTP"/>
    <property type="match status" value="1"/>
</dbReference>
<dbReference type="PROSITE" id="PS00301">
    <property type="entry name" value="G_TR_1"/>
    <property type="match status" value="1"/>
</dbReference>
<dbReference type="InterPro" id="IPR009000">
    <property type="entry name" value="Transl_B-barrel_sf"/>
</dbReference>
<dbReference type="FunFam" id="3.40.50.300:FF:000055">
    <property type="entry name" value="GTP-binding protein TypA"/>
    <property type="match status" value="1"/>
</dbReference>
<dbReference type="FunFam" id="2.40.50.250:FF:000001">
    <property type="entry name" value="GTP-binding protein TypA"/>
    <property type="match status" value="1"/>
</dbReference>
<dbReference type="SUPFAM" id="SSF50447">
    <property type="entry name" value="Translation proteins"/>
    <property type="match status" value="1"/>
</dbReference>
<dbReference type="PRINTS" id="PR00315">
    <property type="entry name" value="ELONGATNFCT"/>
</dbReference>
<reference evidence="6" key="2">
    <citation type="submission" date="2018-05" db="EMBL/GenBank/DDBJ databases">
        <authorList>
            <person name="Ferrari B."/>
        </authorList>
    </citation>
    <scope>NUCLEOTIDE SEQUENCE</scope>
    <source>
        <strain evidence="6">RRmetagenome_bin12</strain>
    </source>
</reference>
<dbReference type="Gene3D" id="2.40.30.10">
    <property type="entry name" value="Translation factors"/>
    <property type="match status" value="1"/>
</dbReference>
<dbReference type="Pfam" id="PF22042">
    <property type="entry name" value="EF-G_D2"/>
    <property type="match status" value="1"/>
</dbReference>
<evidence type="ECO:0000313" key="8">
    <source>
        <dbReference type="Proteomes" id="UP000606991"/>
    </source>
</evidence>
<dbReference type="InterPro" id="IPR005225">
    <property type="entry name" value="Small_GTP-bd"/>
</dbReference>
<dbReference type="NCBIfam" id="TIGR01394">
    <property type="entry name" value="TypA_BipA"/>
    <property type="match status" value="1"/>
</dbReference>
<dbReference type="CDD" id="cd03710">
    <property type="entry name" value="BipA_TypA_C"/>
    <property type="match status" value="1"/>
</dbReference>
<dbReference type="Pfam" id="PF21018">
    <property type="entry name" value="BipA_C"/>
    <property type="match status" value="1"/>
</dbReference>
<dbReference type="InterPro" id="IPR053905">
    <property type="entry name" value="EF-G-like_DII"/>
</dbReference>
<dbReference type="InterPro" id="IPR047042">
    <property type="entry name" value="BipA_II"/>
</dbReference>
<dbReference type="InterPro" id="IPR006298">
    <property type="entry name" value="BipA"/>
</dbReference>
<dbReference type="SUPFAM" id="SSF52540">
    <property type="entry name" value="P-loop containing nucleoside triphosphate hydrolases"/>
    <property type="match status" value="1"/>
</dbReference>
<dbReference type="AlphaFoldDB" id="A0A2W6A716"/>
<proteinExistence type="predicted"/>
<name>A0A2W6A716_9BACT</name>
<dbReference type="Proteomes" id="UP000248724">
    <property type="component" value="Unassembled WGS sequence"/>
</dbReference>
<dbReference type="Pfam" id="PF00009">
    <property type="entry name" value="GTP_EFTU"/>
    <property type="match status" value="1"/>
</dbReference>
<gene>
    <name evidence="6" type="primary">typA</name>
    <name evidence="6" type="ORF">DLM65_11065</name>
    <name evidence="5" type="ORF">JF886_00100</name>
</gene>